<gene>
    <name evidence="2" type="ORF">ACFOUR_10350</name>
</gene>
<comment type="caution">
    <text evidence="2">The sequence shown here is derived from an EMBL/GenBank/DDBJ whole genome shotgun (WGS) entry which is preliminary data.</text>
</comment>
<proteinExistence type="predicted"/>
<dbReference type="InterPro" id="IPR006311">
    <property type="entry name" value="TAT_signal"/>
</dbReference>
<dbReference type="Proteomes" id="UP001595846">
    <property type="component" value="Unassembled WGS sequence"/>
</dbReference>
<evidence type="ECO:0000313" key="2">
    <source>
        <dbReference type="EMBL" id="MFC3958765.1"/>
    </source>
</evidence>
<organism evidence="2 3">
    <name type="scientific">Halovivax cerinus</name>
    <dbReference type="NCBI Taxonomy" id="1487865"/>
    <lineage>
        <taxon>Archaea</taxon>
        <taxon>Methanobacteriati</taxon>
        <taxon>Methanobacteriota</taxon>
        <taxon>Stenosarchaea group</taxon>
        <taxon>Halobacteria</taxon>
        <taxon>Halobacteriales</taxon>
        <taxon>Natrialbaceae</taxon>
        <taxon>Halovivax</taxon>
    </lineage>
</organism>
<evidence type="ECO:0000256" key="1">
    <source>
        <dbReference type="SAM" id="MobiDB-lite"/>
    </source>
</evidence>
<dbReference type="GeneID" id="73903822"/>
<reference evidence="2 3" key="1">
    <citation type="journal article" date="2019" name="Int. J. Syst. Evol. Microbiol.">
        <title>The Global Catalogue of Microorganisms (GCM) 10K type strain sequencing project: providing services to taxonomists for standard genome sequencing and annotation.</title>
        <authorList>
            <consortium name="The Broad Institute Genomics Platform"/>
            <consortium name="The Broad Institute Genome Sequencing Center for Infectious Disease"/>
            <person name="Wu L."/>
            <person name="Ma J."/>
        </authorList>
    </citation>
    <scope>NUCLEOTIDE SEQUENCE [LARGE SCALE GENOMIC DNA]</scope>
    <source>
        <strain evidence="2 3">IBRC-M 10256</strain>
    </source>
</reference>
<protein>
    <submittedName>
        <fullName evidence="2">Uncharacterized protein</fullName>
    </submittedName>
</protein>
<keyword evidence="3" id="KW-1185">Reference proteome</keyword>
<evidence type="ECO:0000313" key="3">
    <source>
        <dbReference type="Proteomes" id="UP001595846"/>
    </source>
</evidence>
<accession>A0ABD5NPW7</accession>
<dbReference type="EMBL" id="JBHSAQ010000006">
    <property type="protein sequence ID" value="MFC3958765.1"/>
    <property type="molecule type" value="Genomic_DNA"/>
</dbReference>
<dbReference type="PROSITE" id="PS51318">
    <property type="entry name" value="TAT"/>
    <property type="match status" value="1"/>
</dbReference>
<sequence length="173" mass="17994">MSVQRTPSRRGVLQWLAAGATVGLAGCSAVANWIGDAVLGDVNLFNTTSDRLAGTISVVDPEGTTVLESDFDLPSSDGGGPEESNETGETNETSTEDAGIYTDVWTTAGSYEVSVSLADGESVSGETDGRATIDVDDTDETMLAVFFGAEDEYDEPIAFTTGTTLTDLESTTN</sequence>
<dbReference type="RefSeq" id="WP_256531103.1">
    <property type="nucleotide sequence ID" value="NZ_CP101824.1"/>
</dbReference>
<dbReference type="AlphaFoldDB" id="A0ABD5NPW7"/>
<name>A0ABD5NPW7_9EURY</name>
<dbReference type="PROSITE" id="PS51257">
    <property type="entry name" value="PROKAR_LIPOPROTEIN"/>
    <property type="match status" value="1"/>
</dbReference>
<feature type="region of interest" description="Disordered" evidence="1">
    <location>
        <begin position="66"/>
        <end position="97"/>
    </location>
</feature>